<protein>
    <submittedName>
        <fullName evidence="1">Uncharacterized protein</fullName>
    </submittedName>
</protein>
<accession>A0A0B6Y730</accession>
<dbReference type="AlphaFoldDB" id="A0A0B6Y730"/>
<name>A0A0B6Y730_9EUPU</name>
<gene>
    <name evidence="1" type="primary">ORF13072</name>
</gene>
<reference evidence="1" key="1">
    <citation type="submission" date="2014-12" db="EMBL/GenBank/DDBJ databases">
        <title>Insight into the proteome of Arion vulgaris.</title>
        <authorList>
            <person name="Aradska J."/>
            <person name="Bulat T."/>
            <person name="Smidak R."/>
            <person name="Sarate P."/>
            <person name="Gangsoo J."/>
            <person name="Sialana F."/>
            <person name="Bilban M."/>
            <person name="Lubec G."/>
        </authorList>
    </citation>
    <scope>NUCLEOTIDE SEQUENCE</scope>
    <source>
        <tissue evidence="1">Skin</tissue>
    </source>
</reference>
<dbReference type="EMBL" id="HACG01004435">
    <property type="protein sequence ID" value="CEK51300.1"/>
    <property type="molecule type" value="Transcribed_RNA"/>
</dbReference>
<sequence>MFHFSSLSNGIVDMYKIQNVIKLKYVNIAACSEIREYSIFDELQGGNRANEYDQ</sequence>
<evidence type="ECO:0000313" key="1">
    <source>
        <dbReference type="EMBL" id="CEK51300.1"/>
    </source>
</evidence>
<organism evidence="1">
    <name type="scientific">Arion vulgaris</name>
    <dbReference type="NCBI Taxonomy" id="1028688"/>
    <lineage>
        <taxon>Eukaryota</taxon>
        <taxon>Metazoa</taxon>
        <taxon>Spiralia</taxon>
        <taxon>Lophotrochozoa</taxon>
        <taxon>Mollusca</taxon>
        <taxon>Gastropoda</taxon>
        <taxon>Heterobranchia</taxon>
        <taxon>Euthyneura</taxon>
        <taxon>Panpulmonata</taxon>
        <taxon>Eupulmonata</taxon>
        <taxon>Stylommatophora</taxon>
        <taxon>Helicina</taxon>
        <taxon>Arionoidea</taxon>
        <taxon>Arionidae</taxon>
        <taxon>Arion</taxon>
    </lineage>
</organism>
<proteinExistence type="predicted"/>